<dbReference type="Gene3D" id="1.10.418.10">
    <property type="entry name" value="Calponin-like domain"/>
    <property type="match status" value="1"/>
</dbReference>
<proteinExistence type="predicted"/>
<dbReference type="Pfam" id="PF22544">
    <property type="entry name" value="HYDIN_VesB_CFA65-like_Ig"/>
    <property type="match status" value="1"/>
</dbReference>
<feature type="region of interest" description="Disordered" evidence="6">
    <location>
        <begin position="2404"/>
        <end position="2427"/>
    </location>
</feature>
<dbReference type="GO" id="GO:0060271">
    <property type="term" value="P:cilium assembly"/>
    <property type="evidence" value="ECO:0007669"/>
    <property type="project" value="TreeGrafter"/>
</dbReference>
<keyword evidence="9" id="KW-1185">Reference proteome</keyword>
<dbReference type="InterPro" id="IPR001715">
    <property type="entry name" value="CH_dom"/>
</dbReference>
<evidence type="ECO:0000313" key="8">
    <source>
        <dbReference type="EMBL" id="KAG5443591.1"/>
    </source>
</evidence>
<reference evidence="8 9" key="1">
    <citation type="journal article" date="2018" name="Biotechnol. Adv.">
        <title>Improved genomic resources and new bioinformatic workflow for the carcinogenic parasite Clonorchis sinensis: Biotechnological implications.</title>
        <authorList>
            <person name="Wang D."/>
            <person name="Korhonen P.K."/>
            <person name="Gasser R.B."/>
            <person name="Young N.D."/>
        </authorList>
    </citation>
    <scope>NUCLEOTIDE SEQUENCE [LARGE SCALE GENOMIC DNA]</scope>
    <source>
        <strain evidence="8">Cs-k2</strain>
    </source>
</reference>
<dbReference type="InterPro" id="IPR058952">
    <property type="entry name" value="Ig_CFAP47"/>
</dbReference>
<evidence type="ECO:0000256" key="1">
    <source>
        <dbReference type="ARBA" id="ARBA00004138"/>
    </source>
</evidence>
<feature type="compositionally biased region" description="Polar residues" evidence="6">
    <location>
        <begin position="2408"/>
        <end position="2427"/>
    </location>
</feature>
<dbReference type="Proteomes" id="UP000286415">
    <property type="component" value="Unassembled WGS sequence"/>
</dbReference>
<dbReference type="PROSITE" id="PS50021">
    <property type="entry name" value="CH"/>
    <property type="match status" value="1"/>
</dbReference>
<evidence type="ECO:0000313" key="9">
    <source>
        <dbReference type="Proteomes" id="UP000286415"/>
    </source>
</evidence>
<name>A0A8T1M4D9_CLOSI</name>
<keyword evidence="8" id="KW-0282">Flagellum</keyword>
<gene>
    <name evidence="8" type="ORF">CSKR_202828</name>
</gene>
<dbReference type="InterPro" id="IPR036872">
    <property type="entry name" value="CH_dom_sf"/>
</dbReference>
<feature type="compositionally biased region" description="Basic and acidic residues" evidence="6">
    <location>
        <begin position="409"/>
        <end position="421"/>
    </location>
</feature>
<dbReference type="InterPro" id="IPR053879">
    <property type="entry name" value="HYDIN_VesB_CFA65-like_Ig"/>
</dbReference>
<dbReference type="SUPFAM" id="SSF47576">
    <property type="entry name" value="Calponin-homology domain, CH-domain"/>
    <property type="match status" value="1"/>
</dbReference>
<dbReference type="CDD" id="cd21218">
    <property type="entry name" value="CH_PLS_FIM_rpt2"/>
    <property type="match status" value="1"/>
</dbReference>
<evidence type="ECO:0000256" key="2">
    <source>
        <dbReference type="ARBA" id="ARBA00004496"/>
    </source>
</evidence>
<keyword evidence="4" id="KW-0969">Cilium</keyword>
<comment type="caution">
    <text evidence="8">The sequence shown here is derived from an EMBL/GenBank/DDBJ whole genome shotgun (WGS) entry which is preliminary data.</text>
</comment>
<feature type="region of interest" description="Disordered" evidence="6">
    <location>
        <begin position="404"/>
        <end position="430"/>
    </location>
</feature>
<evidence type="ECO:0000256" key="6">
    <source>
        <dbReference type="SAM" id="MobiDB-lite"/>
    </source>
</evidence>
<dbReference type="EMBL" id="NIRI02000056">
    <property type="protein sequence ID" value="KAG5443591.1"/>
    <property type="molecule type" value="Genomic_DNA"/>
</dbReference>
<feature type="region of interest" description="Disordered" evidence="6">
    <location>
        <begin position="3215"/>
        <end position="3238"/>
    </location>
</feature>
<dbReference type="SMART" id="SM00033">
    <property type="entry name" value="CH"/>
    <property type="match status" value="1"/>
</dbReference>
<dbReference type="InterPro" id="IPR056343">
    <property type="entry name" value="CFAP47_dom"/>
</dbReference>
<dbReference type="Pfam" id="PF24529">
    <property type="entry name" value="CFAP47"/>
    <property type="match status" value="1"/>
</dbReference>
<comment type="subcellular location">
    <subcellularLocation>
        <location evidence="1">Cell projection</location>
        <location evidence="1">Cilium</location>
    </subcellularLocation>
    <subcellularLocation>
        <location evidence="2">Cytoplasm</location>
    </subcellularLocation>
</comment>
<dbReference type="Pfam" id="PF26579">
    <property type="entry name" value="Ig_CFAP47"/>
    <property type="match status" value="1"/>
</dbReference>
<accession>A0A8T1M4D9</accession>
<reference evidence="8 9" key="2">
    <citation type="journal article" date="2021" name="Genomics">
        <title>High-quality reference genome for Clonorchis sinensis.</title>
        <authorList>
            <person name="Young N.D."/>
            <person name="Stroehlein A.J."/>
            <person name="Kinkar L."/>
            <person name="Wang T."/>
            <person name="Sohn W.M."/>
            <person name="Chang B.C.H."/>
            <person name="Kaur P."/>
            <person name="Weisz D."/>
            <person name="Dudchenko O."/>
            <person name="Aiden E.L."/>
            <person name="Korhonen P.K."/>
            <person name="Gasser R.B."/>
        </authorList>
    </citation>
    <scope>NUCLEOTIDE SEQUENCE [LARGE SCALE GENOMIC DNA]</scope>
    <source>
        <strain evidence="8">Cs-k2</strain>
    </source>
</reference>
<sequence>MRPLSGKEGRTLKHMEALGVRITPGIIHFSDVRTSVIQVLTVQIHNISLNTKQIRVYPPKSEDLKLINESFERPIAAGMKSSVGLKLHLRHNSADFEDRLVITIDGETRMLPIVVSVPKPYLDLPEKIDFGAVMPKNRIVKRKFLIRNLGSVPGHFRINENNEKLKITPSYGVVPPKSTETITISFLPETEQVLTCSIPIELEGSQKEPIEITANVVQPRLTLKETKNDKDLFSKNLHAENIVLVKVGPIFYNAARVFHWTIVNQSPEPSKFVCVLSDELNQSLHAGNEQVKSVNLWASSVRIYPPYGELQPYEELPMKLRIRPRLKPPSKGFINNPESPPPMPFALCVRVHIVEPSEHSHPQISTVKDEKDYLYLPSDRASCPSPEILITGSVVPVQVSIEPSTQVGESKDNINHKESDNPMKTTSEPGNRIMMDFGQCVIGKTRKMKFCIRNRSAEIPLAYFLPGVAHFHTIPTNGHIPPNDRVVIDVTFTPKQCGAHSIRQQILLLDDCQLNDNTKSKEVIFKTYLTFKGSAVLEAVKPMIKFNPGIVPLVSNEVGFGTDILHFGSNLPCPRLTVINQGKPLSLKGLPTHTHQEWRTLLEYRKPQSNTDEFKCPQVAFPNDRATSVRPTEEEKLIRTIFCRLPRYTYLDTDYQLNERELELKLANTQFYAELIRKHTEKNIQKRIDSRLVPWQAEPHHGFIPFDMEKDAFCIEVDMTRKEDQSLREGKKKHKTKTSTILTAEDITLRRLKALEKIGKTLGAKINAAKEKEYTEPLSAKDLYQVFLSPNSIDFGDLCRGTTKTHQVQLNNPTARQFLVRIDVEDKTVCDTPLPTYVVKPLTTIEIPLTVQCRAIGRVQYNANFFINGQYYKTVLITANGVSRRLEVNPSVLELDLTQFQSRTNKGCGLRARVELFNPLNVSTAFSWEQLDQDTSFSIHCDKGTVEPLSSLVCEVVHYPSFNTPKKQTFRLKVHDEPPDNNTVMSTVHSNYNICEQVNLLCVVKLSPSMPVFAASNLSLGSIAYALPVKRTMRINSLGHAPAFCRIHVNDKVKLKHAAVHRSYDYIDCSIKPVDFEIPAGGYVDLEVVCTPYSIGKFEKVVVLHGRGGRKTSCCISGTVMAPQIRSSTTLTKFNGVYVGGSATVPLEFENYGPVEAVLSFNLSTYPDFMILPNSFPNSDGSPQRSRKSIRPITECALGNNFDKPFDNGIQPTNRNLSIKENELNLCTNIQLSPGTKWSGHLRFNPTEVAVYDFNLPVKINNVSAFQEQSDGSVTEHCSFQDISHRVLAIGLRQPVDIYPVDRCVQFNFPLKMTPGVAITQQQQSFSIKAVRDQPIFWALDLNEVQRFNKGKLGIISIDREKGTECTSTLDELIDGSFSNSTDEERFTIRFSPRKAGCFILHIPVLILKSPEDITDGKTNQTASSRFTPFTDLKLLIRVTKPSICCFPPRILLPPVPPDFEVCFPIELVYQDLPLKFKLSVCWCAHDQTNPAECRQMTPSSCPFVIDIPNGQLVDDGASTIIKANSGRLLAWFRLKNIRDGLLIRPHPKPCCLVFVVQPDENVSNKIPSPIIPSAVRVTVPVSLAVDRSFLSWFQYVNWYPENFDATVSSLPQHGKTPSLQGDSHIHPSAKEMQLKATSTMKSGHLADFHTVDEQRHMEMGIDPHEMLVKSPLSSDDMYKERNSTPGAQLSSRESIAAKHCQSNTESAEAIFGRRWQYCDRRTSECVRRWIQNQNFPGSNQMLNFPDDFRKCASFTACLKKHKPSTISDNGKILASSPQQSDQEKPKARTYFSHNIGLLYQFLVHLCGGTAPPGVHPSISLNTEKPLDALTAVYSFHSSLLTFVNSQGGCLPHVVPQHLMDPQDYEAWYSLGLPGLTKSGRCIRLTERSLYDPRRSALSASVISKRSEPTSPVSPKSERSKTQRGPHKQSLLILPIQPLPKLTRQEFESVSIRAWTDLMLQLIKCLVVERLEPNNIDKVRQPFRTAAYQFSWTGRTQFNDTSSTVWKWLPEMVNSVENRSIKPEPSTCFSTSTKQLSTWSMLSRCSNKEAAVLHWVNYCYEHGRQNVWSHDISSQKVPVPRVIGNFDTDFSDGVVLACLIGTYVPSLIPDFISKVYTQPKTDEQRLHNAIQTITALDTICLDYGLLPSDIINPHPLEMLLLCVQLFRTLPDYTVCQRVQFSGPHQVMCKREIILTNPSSTPLTYKCFLLGQDAVDFTIQSLSSGQHRTKTETKNGQGIQCGGPEKNQVLAKVPANSSIRLGVTYRSRFLRMATATLFAVCQSGESINGRNLSFALVGNVNAIGPAPMVDVTSPCYTAKEFSVPVCNPYQQAGTFSIAKFESEDDLFAVLRDFSHKPASDELFVSDINFGASSDKKEPNAIPTLQAFFCRQKSAYLCTQFSSPKEADTGQLSETSQFSSKGETGQTESPDNSFINMIFLPLELAKSSCCLLFRNEKVGEFFVIVRGYAGLPKPSVLTFSEPDVTAADRPTFKGHRLSPATAAACFGLPGDANVVYLRVPVKQIVKETLLLPLQNEARNDALAQALRLQLETSGQKRTEFLSSLSYNDLLDLAANLLALPARPLDPNSAKTRMQTKQRNCDLVYEMEVNLKSVKVTSKAEIRGEQLESGLPVHIPLDLEICIERTGLIPAEILVRGPNDIRVYRVDCLAVPDNAQITFNFSAPVHQSVVQAIPINNQTNEDWHLRAEFSGAVQWFSGLSKVLAPSKQVTDYIVNFVPYRETTVAAQLNLINVKSGIVQNFLLNGSGLPPKSQGHLKFSFQLDCSQEPSDTEKSIALKQNTKLFPFSVKVPNPTSQTQHYKVESTFPAGAITCSCEEGTSEHLVVFPGQTAECSLYFRASKSGSFSGILAFVSKGGPTKPFRTAPTDQEESSDDDLKLDADVSNQVGFPFRIWYELVVDVDAGPPVKELEIVAPCLSIKPVEIPFSLPSERLGAGGDITFEITLDGAGLNGSSEYILDSSTTENPIPYRFEFRPAVVGDSKGRITFFHPLYGEFWVALLLRTTKPEDVHVQPINCELGKSVITTILLENHSDEPCVLTPHIGKTEAFALLMNAPVGPLAHAALQSDPPRQERFSDSTTPNMNSMIPVQGTSHLPPVHPPPNALLLEARSAIQVGLKFTPFNLGTEGHEVVIRFLSKKLIEWRYFVSGCGVLPKAHKPVYTYAEIGSASTVLVPVSNPFHNPMCVDVHLTQSSVTVHQQTAFSGPAEQAPSPSVSQDTEDDHQATDLVEPFQLLLRSRKGIVLQKGACLTIPIAFEPKEMRQYSATCSVVLRSPPAFQQSPVNEEVAPREPVEWVIPLKGIAETTSPLNCTILSDRKMDHSIVRSSSPPTRCSNVITGVVGSTTKYRLCLYLCSDASEVKGPLARPSLLPNDRPATIEICPLESADSAMVPKCCESEEPFIKLKMCPSARSHSAMNKIREDKNQLVPNGKPRATDSAMINKLLESSLQILLERIGGETTTESTEIQLILVFTPSYPFKCTAQLTVATELGGIWKFALIFEAKERPVDDVVILPMRSLGKTVTTTLSLASESAVPEPFVATLRPSKDNEFKITPQTGLLLTRTKTPDDKYNCQKPSAPPALTIALTPIRYGKQKVSELTVETPTTLHRYRLIGDVPCYIAPTRAAVQTTGKASDALAPTKLLTRKKRNFILHNQCPGRHRSTDSRANIETRENTV</sequence>
<dbReference type="PANTHER" id="PTHR45912">
    <property type="entry name" value="CILIA- AND FLAGELLA-ASSOCIATED PROTEIN 47"/>
    <property type="match status" value="1"/>
</dbReference>
<dbReference type="GO" id="GO:0005737">
    <property type="term" value="C:cytoplasm"/>
    <property type="evidence" value="ECO:0007669"/>
    <property type="project" value="UniProtKB-SubCell"/>
</dbReference>
<dbReference type="Pfam" id="PF00307">
    <property type="entry name" value="CH"/>
    <property type="match status" value="1"/>
</dbReference>
<feature type="compositionally biased region" description="Polar residues" evidence="6">
    <location>
        <begin position="1901"/>
        <end position="1914"/>
    </location>
</feature>
<organism evidence="8 9">
    <name type="scientific">Clonorchis sinensis</name>
    <name type="common">Chinese liver fluke</name>
    <dbReference type="NCBI Taxonomy" id="79923"/>
    <lineage>
        <taxon>Eukaryota</taxon>
        <taxon>Metazoa</taxon>
        <taxon>Spiralia</taxon>
        <taxon>Lophotrochozoa</taxon>
        <taxon>Platyhelminthes</taxon>
        <taxon>Trematoda</taxon>
        <taxon>Digenea</taxon>
        <taxon>Opisthorchiida</taxon>
        <taxon>Opisthorchiata</taxon>
        <taxon>Opisthorchiidae</taxon>
        <taxon>Clonorchis</taxon>
    </lineage>
</organism>
<dbReference type="InterPro" id="IPR013783">
    <property type="entry name" value="Ig-like_fold"/>
</dbReference>
<feature type="region of interest" description="Disordered" evidence="6">
    <location>
        <begin position="1901"/>
        <end position="1928"/>
    </location>
</feature>
<evidence type="ECO:0000256" key="4">
    <source>
        <dbReference type="ARBA" id="ARBA00023069"/>
    </source>
</evidence>
<dbReference type="Gene3D" id="2.60.40.10">
    <property type="entry name" value="Immunoglobulins"/>
    <property type="match status" value="4"/>
</dbReference>
<dbReference type="GO" id="GO:0005929">
    <property type="term" value="C:cilium"/>
    <property type="evidence" value="ECO:0007669"/>
    <property type="project" value="UniProtKB-SubCell"/>
</dbReference>
<evidence type="ECO:0000256" key="3">
    <source>
        <dbReference type="ARBA" id="ARBA00022490"/>
    </source>
</evidence>
<feature type="domain" description="Calponin-homology (CH)" evidence="7">
    <location>
        <begin position="2046"/>
        <end position="2170"/>
    </location>
</feature>
<protein>
    <submittedName>
        <fullName evidence="8">Cilia- and flagella-associated protein 47</fullName>
    </submittedName>
</protein>
<dbReference type="OrthoDB" id="10060824at2759"/>
<keyword evidence="3" id="KW-0963">Cytoplasm</keyword>
<evidence type="ECO:0000256" key="5">
    <source>
        <dbReference type="ARBA" id="ARBA00023273"/>
    </source>
</evidence>
<dbReference type="PANTHER" id="PTHR45912:SF3">
    <property type="entry name" value="CILIA- AND FLAGELLA-ASSOCIATED PROTEIN 47"/>
    <property type="match status" value="1"/>
</dbReference>
<keyword evidence="5" id="KW-0966">Cell projection</keyword>
<evidence type="ECO:0000259" key="7">
    <source>
        <dbReference type="PROSITE" id="PS50021"/>
    </source>
</evidence>